<feature type="domain" description="D-isomer specific 2-hydroxyacid dehydrogenase catalytic" evidence="4">
    <location>
        <begin position="20"/>
        <end position="307"/>
    </location>
</feature>
<evidence type="ECO:0000259" key="5">
    <source>
        <dbReference type="Pfam" id="PF02826"/>
    </source>
</evidence>
<dbReference type="Proteomes" id="UP001548189">
    <property type="component" value="Unassembled WGS sequence"/>
</dbReference>
<evidence type="ECO:0000313" key="6">
    <source>
        <dbReference type="EMBL" id="MET1254653.1"/>
    </source>
</evidence>
<feature type="domain" description="D-isomer specific 2-hydroxyacid dehydrogenase NAD-binding" evidence="5">
    <location>
        <begin position="114"/>
        <end position="284"/>
    </location>
</feature>
<dbReference type="Pfam" id="PF00389">
    <property type="entry name" value="2-Hacid_dh"/>
    <property type="match status" value="1"/>
</dbReference>
<reference evidence="6 7" key="1">
    <citation type="submission" date="2024-06" db="EMBL/GenBank/DDBJ databases">
        <authorList>
            <person name="Li F."/>
        </authorList>
    </citation>
    <scope>NUCLEOTIDE SEQUENCE [LARGE SCALE GENOMIC DNA]</scope>
    <source>
        <strain evidence="6 7">GXAS 311</strain>
    </source>
</reference>
<dbReference type="Pfam" id="PF02826">
    <property type="entry name" value="2-Hacid_dh_C"/>
    <property type="match status" value="1"/>
</dbReference>
<organism evidence="6 7">
    <name type="scientific">Aliikangiella maris</name>
    <dbReference type="NCBI Taxonomy" id="3162458"/>
    <lineage>
        <taxon>Bacteria</taxon>
        <taxon>Pseudomonadati</taxon>
        <taxon>Pseudomonadota</taxon>
        <taxon>Gammaproteobacteria</taxon>
        <taxon>Oceanospirillales</taxon>
        <taxon>Pleioneaceae</taxon>
        <taxon>Aliikangiella</taxon>
    </lineage>
</organism>
<dbReference type="InterPro" id="IPR036291">
    <property type="entry name" value="NAD(P)-bd_dom_sf"/>
</dbReference>
<dbReference type="InterPro" id="IPR050223">
    <property type="entry name" value="D-isomer_2-hydroxyacid_DH"/>
</dbReference>
<comment type="similarity">
    <text evidence="3">Belongs to the D-isomer specific 2-hydroxyacid dehydrogenase family.</text>
</comment>
<dbReference type="SUPFAM" id="SSF51735">
    <property type="entry name" value="NAD(P)-binding Rossmann-fold domains"/>
    <property type="match status" value="1"/>
</dbReference>
<dbReference type="RefSeq" id="WP_353874230.1">
    <property type="nucleotide sequence ID" value="NZ_JBEVCJ010000005.1"/>
</dbReference>
<dbReference type="InterPro" id="IPR029753">
    <property type="entry name" value="D-isomer_DH_CS"/>
</dbReference>
<dbReference type="PROSITE" id="PS00671">
    <property type="entry name" value="D_2_HYDROXYACID_DH_3"/>
    <property type="match status" value="1"/>
</dbReference>
<evidence type="ECO:0000313" key="7">
    <source>
        <dbReference type="Proteomes" id="UP001548189"/>
    </source>
</evidence>
<proteinExistence type="inferred from homology"/>
<gene>
    <name evidence="6" type="ORF">ABVT43_05900</name>
</gene>
<comment type="caution">
    <text evidence="6">The sequence shown here is derived from an EMBL/GenBank/DDBJ whole genome shotgun (WGS) entry which is preliminary data.</text>
</comment>
<dbReference type="CDD" id="cd12172">
    <property type="entry name" value="PGDH_like_2"/>
    <property type="match status" value="1"/>
</dbReference>
<evidence type="ECO:0000259" key="4">
    <source>
        <dbReference type="Pfam" id="PF00389"/>
    </source>
</evidence>
<name>A0ABV2BRT6_9GAMM</name>
<dbReference type="PANTHER" id="PTHR10996:SF283">
    <property type="entry name" value="GLYOXYLATE_HYDROXYPYRUVATE REDUCTASE B"/>
    <property type="match status" value="1"/>
</dbReference>
<dbReference type="SUPFAM" id="SSF52283">
    <property type="entry name" value="Formate/glycerate dehydrogenase catalytic domain-like"/>
    <property type="match status" value="1"/>
</dbReference>
<dbReference type="Gene3D" id="3.40.50.720">
    <property type="entry name" value="NAD(P)-binding Rossmann-like Domain"/>
    <property type="match status" value="2"/>
</dbReference>
<dbReference type="PANTHER" id="PTHR10996">
    <property type="entry name" value="2-HYDROXYACID DEHYDROGENASE-RELATED"/>
    <property type="match status" value="1"/>
</dbReference>
<keyword evidence="1 3" id="KW-0560">Oxidoreductase</keyword>
<evidence type="ECO:0000256" key="1">
    <source>
        <dbReference type="ARBA" id="ARBA00023002"/>
    </source>
</evidence>
<keyword evidence="7" id="KW-1185">Reference proteome</keyword>
<evidence type="ECO:0000256" key="3">
    <source>
        <dbReference type="RuleBase" id="RU003719"/>
    </source>
</evidence>
<dbReference type="InterPro" id="IPR006140">
    <property type="entry name" value="D-isomer_DH_NAD-bd"/>
</dbReference>
<sequence>MRVLITCPPMYALKDKIEQNFLRYGIDVIFPNIVQTMKESQLIEIIHEFDGWIIGDDPATRCVFEKGSKGKLKAAVKWGVGVDNVDFSACAEFGILVDHTPNMFGNEVADLAIGYLIGLARESYFIDRQVRAGYWPKNRGISLDNKVVGLIGYGDIGRQVAKRIKALGMQLVIYDPQYMQSENAHIKAEKWPDKIENCDFLIFTCSLNKYNHHMMDRKEMEQCKNGVRVINVARGALINESELICSLKNNKVHSVALDVFEIEPLPKDSYLIAHPYSILGSHNASNTVEAVERTNKIAIEKLLKFLGEN</sequence>
<accession>A0ABV2BRT6</accession>
<dbReference type="EMBL" id="JBEVCJ010000005">
    <property type="protein sequence ID" value="MET1254653.1"/>
    <property type="molecule type" value="Genomic_DNA"/>
</dbReference>
<protein>
    <submittedName>
        <fullName evidence="6">Phosphoglycerate dehydrogenase</fullName>
    </submittedName>
</protein>
<evidence type="ECO:0000256" key="2">
    <source>
        <dbReference type="ARBA" id="ARBA00023027"/>
    </source>
</evidence>
<dbReference type="InterPro" id="IPR006139">
    <property type="entry name" value="D-isomer_2_OHA_DH_cat_dom"/>
</dbReference>
<keyword evidence="2" id="KW-0520">NAD</keyword>